<gene>
    <name evidence="3" type="ORF">V1264_012332</name>
</gene>
<dbReference type="Proteomes" id="UP001374579">
    <property type="component" value="Unassembled WGS sequence"/>
</dbReference>
<evidence type="ECO:0000313" key="4">
    <source>
        <dbReference type="Proteomes" id="UP001374579"/>
    </source>
</evidence>
<organism evidence="3 4">
    <name type="scientific">Littorina saxatilis</name>
    <dbReference type="NCBI Taxonomy" id="31220"/>
    <lineage>
        <taxon>Eukaryota</taxon>
        <taxon>Metazoa</taxon>
        <taxon>Spiralia</taxon>
        <taxon>Lophotrochozoa</taxon>
        <taxon>Mollusca</taxon>
        <taxon>Gastropoda</taxon>
        <taxon>Caenogastropoda</taxon>
        <taxon>Littorinimorpha</taxon>
        <taxon>Littorinoidea</taxon>
        <taxon>Littorinidae</taxon>
        <taxon>Littorina</taxon>
    </lineage>
</organism>
<dbReference type="EMBL" id="JBAMIC010000002">
    <property type="protein sequence ID" value="KAK7112961.1"/>
    <property type="molecule type" value="Genomic_DNA"/>
</dbReference>
<comment type="caution">
    <text evidence="3">The sequence shown here is derived from an EMBL/GenBank/DDBJ whole genome shotgun (WGS) entry which is preliminary data.</text>
</comment>
<dbReference type="PANTHER" id="PTHR12069">
    <property type="entry name" value="DNA-DIRECTED RNA POLYMERASES III 80 KDA POLYPEPTIDE RNA POLYMERASE III SUBUNIT 5"/>
    <property type="match status" value="1"/>
</dbReference>
<evidence type="ECO:0000259" key="2">
    <source>
        <dbReference type="Pfam" id="PF19725"/>
    </source>
</evidence>
<feature type="domain" description="DNA-directed RNA polymerase III subunit RPC5 C-terminal" evidence="2">
    <location>
        <begin position="468"/>
        <end position="706"/>
    </location>
</feature>
<dbReference type="Pfam" id="PF19725">
    <property type="entry name" value="RPC5_C"/>
    <property type="match status" value="1"/>
</dbReference>
<accession>A0AAN9BUQ8</accession>
<dbReference type="InterPro" id="IPR045576">
    <property type="entry name" value="RPC5_C"/>
</dbReference>
<evidence type="ECO:0000256" key="1">
    <source>
        <dbReference type="SAM" id="MobiDB-lite"/>
    </source>
</evidence>
<proteinExistence type="predicted"/>
<feature type="compositionally biased region" description="Basic and acidic residues" evidence="1">
    <location>
        <begin position="153"/>
        <end position="162"/>
    </location>
</feature>
<sequence>MADDDMEDPVVHEVDVYLSKSLASNLYVLQYPLRPEYMSYEHVDHTKARVKPKHKMVELELGLNTKSQNYSESKGEQIAVNVEGGNRLMEEESYFASGMMDKQVLRSVPCPADTHKYAIGILKNDELHVTPVNAMVQMRPVFDYLDKADNREKKETAAKEAGGDSSQEEDEDVQQVTVKFARPESEEAKARRMASYEYVQRRREEEHWHTLTYHGSDDTSHVEAEYQLLYGAQAGDRHMQFHSDANQYLSTLLPKPDTDEQVKVHTPNSILSRQQLKLMPLSDAVRALLTNVKVVQFSKLMELLPEGTDPQAALRSLQQVAVMVQGCWVVKSEVLYPKDTSSPHSGVSCEHLIRGRDFVMWKFTHCKYVVRKEIASGLPSEDVKDILEQMSRLRTSKGWEFVYDYDREFVDRFPEVVQRQRLLWDAKYQSLSKHFKMPKDADKKAKELELLLMKQIDERPRRRRASSRSSPRKRTLSGRSMSDLSDIDMEADAAGDRNNGDILSVSAEKLTVDPMEVCGEGDMVLPSGNNSVVNNGKALNSHLGDSLGNGDGPQGKNLKQLRTELVTFAREVMVKRQVVTLQDLKREFYLKLSQVPQGHILSSGVSDKMLEEAVLSAGGFQLNKPLMGHSNTDGVFAYLHQGNRLDEVRRVLFSFLEHTNKLKSSPYISKAREKLEDEFSDAEYRKVLKDICESHGSLWYIKGTAPSS</sequence>
<feature type="region of interest" description="Disordered" evidence="1">
    <location>
        <begin position="459"/>
        <end position="485"/>
    </location>
</feature>
<feature type="region of interest" description="Disordered" evidence="1">
    <location>
        <begin position="153"/>
        <end position="173"/>
    </location>
</feature>
<feature type="compositionally biased region" description="Basic residues" evidence="1">
    <location>
        <begin position="461"/>
        <end position="476"/>
    </location>
</feature>
<dbReference type="Pfam" id="PF04801">
    <property type="entry name" value="RPC5"/>
    <property type="match status" value="1"/>
</dbReference>
<keyword evidence="4" id="KW-1185">Reference proteome</keyword>
<dbReference type="InterPro" id="IPR006886">
    <property type="entry name" value="RNA_pol_III_Rpc5"/>
</dbReference>
<reference evidence="3 4" key="1">
    <citation type="submission" date="2024-02" db="EMBL/GenBank/DDBJ databases">
        <title>Chromosome-scale genome assembly of the rough periwinkle Littorina saxatilis.</title>
        <authorList>
            <person name="De Jode A."/>
            <person name="Faria R."/>
            <person name="Formenti G."/>
            <person name="Sims Y."/>
            <person name="Smith T.P."/>
            <person name="Tracey A."/>
            <person name="Wood J.M.D."/>
            <person name="Zagrodzka Z.B."/>
            <person name="Johannesson K."/>
            <person name="Butlin R.K."/>
            <person name="Leder E.H."/>
        </authorList>
    </citation>
    <scope>NUCLEOTIDE SEQUENCE [LARGE SCALE GENOMIC DNA]</scope>
    <source>
        <strain evidence="3">Snail1</strain>
        <tissue evidence="3">Muscle</tissue>
    </source>
</reference>
<name>A0AAN9BUQ8_9CAEN</name>
<protein>
    <recommendedName>
        <fullName evidence="2">DNA-directed RNA polymerase III subunit RPC5 C-terminal domain-containing protein</fullName>
    </recommendedName>
</protein>
<dbReference type="GO" id="GO:0042797">
    <property type="term" value="P:tRNA transcription by RNA polymerase III"/>
    <property type="evidence" value="ECO:0007669"/>
    <property type="project" value="TreeGrafter"/>
</dbReference>
<dbReference type="AlphaFoldDB" id="A0AAN9BUQ8"/>
<dbReference type="GO" id="GO:0005666">
    <property type="term" value="C:RNA polymerase III complex"/>
    <property type="evidence" value="ECO:0007669"/>
    <property type="project" value="TreeGrafter"/>
</dbReference>
<evidence type="ECO:0000313" key="3">
    <source>
        <dbReference type="EMBL" id="KAK7112961.1"/>
    </source>
</evidence>
<dbReference type="PANTHER" id="PTHR12069:SF0">
    <property type="entry name" value="DNA-DIRECTED RNA POLYMERASE III SUBUNIT RPC5"/>
    <property type="match status" value="1"/>
</dbReference>